<dbReference type="RefSeq" id="WP_010059247.1">
    <property type="nucleotide sequence ID" value="NZ_CP013738.1"/>
</dbReference>
<keyword evidence="1" id="KW-1133">Transmembrane helix</keyword>
<feature type="transmembrane region" description="Helical" evidence="1">
    <location>
        <begin position="64"/>
        <end position="92"/>
    </location>
</feature>
<keyword evidence="1" id="KW-0472">Membrane</keyword>
<organism evidence="2 3">
    <name type="scientific">Streptomyces globisporus C-1027</name>
    <dbReference type="NCBI Taxonomy" id="1172567"/>
    <lineage>
        <taxon>Bacteria</taxon>
        <taxon>Bacillati</taxon>
        <taxon>Actinomycetota</taxon>
        <taxon>Actinomycetes</taxon>
        <taxon>Kitasatosporales</taxon>
        <taxon>Streptomycetaceae</taxon>
        <taxon>Streptomyces</taxon>
    </lineage>
</organism>
<feature type="transmembrane region" description="Helical" evidence="1">
    <location>
        <begin position="21"/>
        <end position="44"/>
    </location>
</feature>
<dbReference type="Pfam" id="PF25637">
    <property type="entry name" value="DUF7942"/>
    <property type="match status" value="1"/>
</dbReference>
<evidence type="ECO:0000313" key="3">
    <source>
        <dbReference type="Proteomes" id="UP000064183"/>
    </source>
</evidence>
<dbReference type="AlphaFoldDB" id="A0A0U3LR67"/>
<protein>
    <submittedName>
        <fullName evidence="2">Uncharacterized protein</fullName>
    </submittedName>
</protein>
<accession>A0A0U3LR67</accession>
<sequence length="110" mass="11408">MDKNRRSLPQSLRHYLVNPLALGYLGVVLAVCLWVTIDAVSASSSGDASFAGLWAVLATAPTSMLFLVAGPVGLIGIPIGAIVQATALGALYRSITERRARATDVGLSNA</sequence>
<gene>
    <name evidence="2" type="ORF">WQO_32790</name>
</gene>
<name>A0A0U3LR67_STRGL</name>
<evidence type="ECO:0000256" key="1">
    <source>
        <dbReference type="SAM" id="Phobius"/>
    </source>
</evidence>
<reference evidence="2 3" key="1">
    <citation type="journal article" date="2012" name="J. Bacteriol.">
        <title>Draft genome sequence of Streptomyces globisporus C-1027, which produces an antitumor antibiotic consisting of a nine-membered enediyne with a chromoprotein.</title>
        <authorList>
            <person name="Wang L."/>
            <person name="Wang S."/>
            <person name="He Q."/>
            <person name="Yu T."/>
            <person name="Li Q."/>
            <person name="Hong B."/>
        </authorList>
    </citation>
    <scope>NUCLEOTIDE SEQUENCE [LARGE SCALE GENOMIC DNA]</scope>
    <source>
        <strain evidence="2 3">C-1027</strain>
    </source>
</reference>
<dbReference type="InterPro" id="IPR057702">
    <property type="entry name" value="DUF7942"/>
</dbReference>
<dbReference type="NCBIfam" id="NF046119">
    <property type="entry name" value="memb_SCO4225"/>
    <property type="match status" value="1"/>
</dbReference>
<proteinExistence type="predicted"/>
<dbReference type="Proteomes" id="UP000064183">
    <property type="component" value="Chromosome"/>
</dbReference>
<dbReference type="KEGG" id="sgb:WQO_32790"/>
<dbReference type="EMBL" id="CP013738">
    <property type="protein sequence ID" value="ALU97707.1"/>
    <property type="molecule type" value="Genomic_DNA"/>
</dbReference>
<dbReference type="GeneID" id="27787218"/>
<keyword evidence="1" id="KW-0812">Transmembrane</keyword>
<evidence type="ECO:0000313" key="2">
    <source>
        <dbReference type="EMBL" id="ALU97707.1"/>
    </source>
</evidence>